<evidence type="ECO:0000259" key="6">
    <source>
        <dbReference type="Pfam" id="PF08281"/>
    </source>
</evidence>
<dbReference type="InterPro" id="IPR014284">
    <property type="entry name" value="RNA_pol_sigma-70_dom"/>
</dbReference>
<proteinExistence type="inferred from homology"/>
<dbReference type="NCBIfam" id="TIGR02937">
    <property type="entry name" value="sigma70-ECF"/>
    <property type="match status" value="1"/>
</dbReference>
<dbReference type="SUPFAM" id="SSF88659">
    <property type="entry name" value="Sigma3 and sigma4 domains of RNA polymerase sigma factors"/>
    <property type="match status" value="1"/>
</dbReference>
<dbReference type="InterPro" id="IPR007627">
    <property type="entry name" value="RNA_pol_sigma70_r2"/>
</dbReference>
<keyword evidence="4" id="KW-0804">Transcription</keyword>
<dbReference type="InterPro" id="IPR036388">
    <property type="entry name" value="WH-like_DNA-bd_sf"/>
</dbReference>
<dbReference type="GO" id="GO:0006352">
    <property type="term" value="P:DNA-templated transcription initiation"/>
    <property type="evidence" value="ECO:0007669"/>
    <property type="project" value="InterPro"/>
</dbReference>
<name>A0A1M5N2E5_9FLAO</name>
<dbReference type="STRING" id="229205.SAMN05444372_110129"/>
<protein>
    <submittedName>
        <fullName evidence="7">RNA polymerase sigma-70 factor, ECF subfamily</fullName>
    </submittedName>
</protein>
<dbReference type="GO" id="GO:0003677">
    <property type="term" value="F:DNA binding"/>
    <property type="evidence" value="ECO:0007669"/>
    <property type="project" value="InterPro"/>
</dbReference>
<feature type="domain" description="RNA polymerase sigma-70 region 2" evidence="5">
    <location>
        <begin position="34"/>
        <end position="92"/>
    </location>
</feature>
<dbReference type="Pfam" id="PF08281">
    <property type="entry name" value="Sigma70_r4_2"/>
    <property type="match status" value="1"/>
</dbReference>
<evidence type="ECO:0000256" key="3">
    <source>
        <dbReference type="ARBA" id="ARBA00023082"/>
    </source>
</evidence>
<keyword evidence="2" id="KW-0805">Transcription regulation</keyword>
<accession>A0A1M5N2E5</accession>
<dbReference type="InterPro" id="IPR013325">
    <property type="entry name" value="RNA_pol_sigma_r2"/>
</dbReference>
<dbReference type="GO" id="GO:0016987">
    <property type="term" value="F:sigma factor activity"/>
    <property type="evidence" value="ECO:0007669"/>
    <property type="project" value="UniProtKB-KW"/>
</dbReference>
<evidence type="ECO:0000256" key="1">
    <source>
        <dbReference type="ARBA" id="ARBA00010641"/>
    </source>
</evidence>
<dbReference type="InterPro" id="IPR013324">
    <property type="entry name" value="RNA_pol_sigma_r3/r4-like"/>
</dbReference>
<dbReference type="PANTHER" id="PTHR43133:SF46">
    <property type="entry name" value="RNA POLYMERASE SIGMA-70 FACTOR ECF SUBFAMILY"/>
    <property type="match status" value="1"/>
</dbReference>
<comment type="similarity">
    <text evidence="1">Belongs to the sigma-70 factor family. ECF subfamily.</text>
</comment>
<evidence type="ECO:0000313" key="8">
    <source>
        <dbReference type="Proteomes" id="UP000184020"/>
    </source>
</evidence>
<evidence type="ECO:0000259" key="5">
    <source>
        <dbReference type="Pfam" id="PF04542"/>
    </source>
</evidence>
<evidence type="ECO:0000256" key="4">
    <source>
        <dbReference type="ARBA" id="ARBA00023163"/>
    </source>
</evidence>
<dbReference type="SUPFAM" id="SSF88946">
    <property type="entry name" value="Sigma2 domain of RNA polymerase sigma factors"/>
    <property type="match status" value="1"/>
</dbReference>
<keyword evidence="3" id="KW-0731">Sigma factor</keyword>
<feature type="domain" description="RNA polymerase sigma factor 70 region 4 type 2" evidence="6">
    <location>
        <begin position="135"/>
        <end position="184"/>
    </location>
</feature>
<dbReference type="InterPro" id="IPR039425">
    <property type="entry name" value="RNA_pol_sigma-70-like"/>
</dbReference>
<dbReference type="Gene3D" id="1.10.10.10">
    <property type="entry name" value="Winged helix-like DNA-binding domain superfamily/Winged helix DNA-binding domain"/>
    <property type="match status" value="1"/>
</dbReference>
<dbReference type="PANTHER" id="PTHR43133">
    <property type="entry name" value="RNA POLYMERASE ECF-TYPE SIGMA FACTO"/>
    <property type="match status" value="1"/>
</dbReference>
<keyword evidence="8" id="KW-1185">Reference proteome</keyword>
<sequence>MNSKSRKLYNESLSDDYLFQQIRDDHYESMELFFKRYYEKLCRFGLAYETNLCVVEEKVADIFIELWKNRKSLDKITNPKSYIYVIAKNRLIKVDKFEYLQQPLNENQFGNTMNFPSREEEIIDAEKKEINSILISAILKHVSKKSRQVFELSRIDGLKYKEIAEVLNISSKTVENHIALAIRQISEALLLPKIKKIINKHN</sequence>
<dbReference type="AlphaFoldDB" id="A0A1M5N2E5"/>
<dbReference type="EMBL" id="FQWF01000010">
    <property type="protein sequence ID" value="SHG83740.1"/>
    <property type="molecule type" value="Genomic_DNA"/>
</dbReference>
<evidence type="ECO:0000313" key="7">
    <source>
        <dbReference type="EMBL" id="SHG83740.1"/>
    </source>
</evidence>
<dbReference type="Proteomes" id="UP000184020">
    <property type="component" value="Unassembled WGS sequence"/>
</dbReference>
<dbReference type="RefSeq" id="WP_073020608.1">
    <property type="nucleotide sequence ID" value="NZ_FQWF01000010.1"/>
</dbReference>
<dbReference type="OrthoDB" id="665981at2"/>
<reference evidence="8" key="1">
    <citation type="submission" date="2016-11" db="EMBL/GenBank/DDBJ databases">
        <authorList>
            <person name="Varghese N."/>
            <person name="Submissions S."/>
        </authorList>
    </citation>
    <scope>NUCLEOTIDE SEQUENCE [LARGE SCALE GENOMIC DNA]</scope>
    <source>
        <strain evidence="8">DSM 17659</strain>
    </source>
</reference>
<evidence type="ECO:0000256" key="2">
    <source>
        <dbReference type="ARBA" id="ARBA00023015"/>
    </source>
</evidence>
<dbReference type="Pfam" id="PF04542">
    <property type="entry name" value="Sigma70_r2"/>
    <property type="match status" value="1"/>
</dbReference>
<gene>
    <name evidence="7" type="ORF">SAMN05444372_110129</name>
</gene>
<organism evidence="7 8">
    <name type="scientific">Flavobacterium micromati</name>
    <dbReference type="NCBI Taxonomy" id="229205"/>
    <lineage>
        <taxon>Bacteria</taxon>
        <taxon>Pseudomonadati</taxon>
        <taxon>Bacteroidota</taxon>
        <taxon>Flavobacteriia</taxon>
        <taxon>Flavobacteriales</taxon>
        <taxon>Flavobacteriaceae</taxon>
        <taxon>Flavobacterium</taxon>
    </lineage>
</organism>
<dbReference type="InterPro" id="IPR013249">
    <property type="entry name" value="RNA_pol_sigma70_r4_t2"/>
</dbReference>
<dbReference type="Gene3D" id="1.10.1740.10">
    <property type="match status" value="1"/>
</dbReference>